<comment type="caution">
    <text evidence="2">The sequence shown here is derived from an EMBL/GenBank/DDBJ whole genome shotgun (WGS) entry which is preliminary data.</text>
</comment>
<keyword evidence="3" id="KW-1185">Reference proteome</keyword>
<dbReference type="SUPFAM" id="SSF160904">
    <property type="entry name" value="Jann2411-like"/>
    <property type="match status" value="1"/>
</dbReference>
<protein>
    <recommendedName>
        <fullName evidence="1">Zinc finger CGNR domain-containing protein</fullName>
    </recommendedName>
</protein>
<dbReference type="Pfam" id="PF11706">
    <property type="entry name" value="zf-CGNR"/>
    <property type="match status" value="1"/>
</dbReference>
<dbReference type="RefSeq" id="WP_116624514.1">
    <property type="nucleotide sequence ID" value="NZ_QURN01000010.1"/>
</dbReference>
<proteinExistence type="predicted"/>
<dbReference type="Proteomes" id="UP000262379">
    <property type="component" value="Unassembled WGS sequence"/>
</dbReference>
<reference evidence="3" key="1">
    <citation type="submission" date="2018-08" db="EMBL/GenBank/DDBJ databases">
        <authorList>
            <person name="Im W.T."/>
        </authorList>
    </citation>
    <scope>NUCLEOTIDE SEQUENCE [LARGE SCALE GENOMIC DNA]</scope>
    <source>
        <strain evidence="3">LA-28</strain>
    </source>
</reference>
<dbReference type="InterPro" id="IPR010852">
    <property type="entry name" value="ABATE"/>
</dbReference>
<dbReference type="EMBL" id="QURN01000010">
    <property type="protein sequence ID" value="RFC66932.1"/>
    <property type="molecule type" value="Genomic_DNA"/>
</dbReference>
<dbReference type="InterPro" id="IPR021005">
    <property type="entry name" value="Znf_CGNR"/>
</dbReference>
<dbReference type="Gene3D" id="1.10.3300.10">
    <property type="entry name" value="Jann2411-like domain"/>
    <property type="match status" value="1"/>
</dbReference>
<dbReference type="PANTHER" id="PTHR35525">
    <property type="entry name" value="BLL6575 PROTEIN"/>
    <property type="match status" value="1"/>
</dbReference>
<accession>A0A371XCI4</accession>
<organism evidence="2 3">
    <name type="scientific">Mesorhizobium denitrificans</name>
    <dbReference type="NCBI Taxonomy" id="2294114"/>
    <lineage>
        <taxon>Bacteria</taxon>
        <taxon>Pseudomonadati</taxon>
        <taxon>Pseudomonadota</taxon>
        <taxon>Alphaproteobacteria</taxon>
        <taxon>Hyphomicrobiales</taxon>
        <taxon>Phyllobacteriaceae</taxon>
        <taxon>Mesorhizobium</taxon>
    </lineage>
</organism>
<dbReference type="PANTHER" id="PTHR35525:SF3">
    <property type="entry name" value="BLL6575 PROTEIN"/>
    <property type="match status" value="1"/>
</dbReference>
<dbReference type="AlphaFoldDB" id="A0A371XCI4"/>
<name>A0A371XCI4_9HYPH</name>
<dbReference type="Pfam" id="PF07336">
    <property type="entry name" value="ABATE"/>
    <property type="match status" value="1"/>
</dbReference>
<evidence type="ECO:0000313" key="3">
    <source>
        <dbReference type="Proteomes" id="UP000262379"/>
    </source>
</evidence>
<evidence type="ECO:0000313" key="2">
    <source>
        <dbReference type="EMBL" id="RFC66932.1"/>
    </source>
</evidence>
<sequence length="201" mass="22031">MAVDWSEHRFSGGALALDVANTVVLRIDPARRFDRFEKAEEVERFATAASRFCADELGGAVLTVAKPEAAKATVIRLREATDSLFRETAESGRLDADRVAELLGACSQAMQGGGTFTCQGIASTGALELEPAVAMSALRLLQPDRLSRMRICANCGWLFVDRSRNSSRIWCDMAVCGNRRKAARHYNRLKNAEVIYESVAD</sequence>
<feature type="domain" description="Zinc finger CGNR" evidence="1">
    <location>
        <begin position="148"/>
        <end position="188"/>
    </location>
</feature>
<gene>
    <name evidence="2" type="ORF">DY251_13895</name>
</gene>
<dbReference type="InterPro" id="IPR023286">
    <property type="entry name" value="ABATE_dom_sf"/>
</dbReference>
<evidence type="ECO:0000259" key="1">
    <source>
        <dbReference type="Pfam" id="PF11706"/>
    </source>
</evidence>